<evidence type="ECO:0000313" key="2">
    <source>
        <dbReference type="Proteomes" id="UP000594262"/>
    </source>
</evidence>
<sequence length="364" mass="42879">MVFSDEDKAVIKNDYEEKQWTAYRICTEHPTKKWHKTSVQNLINRFKQYGSMDRRPGSGRLRTVTTPENEALIDDLICSQEDNPGTHLSPREIEKYTGIKRSSVIRMVKRNGYKQYKRLKTPRVNSATKQRRAERAATLAERFGKSKRSIERCVWQDEKDFTLEVPFNSQNSRVYGKGKKSDVPDKNLFHQKNKQSKKVMVSACVSWYGATKPFFVSDDGMKVNAVSYQKHLDKQLIPEINNLVSRKDWVYIQDSAPSHRSNLVQGYLKEKLRKRFVKSNEWPPASPDCNLLDYHFWDKVKVKVYENRFNEPFENEKQLKRRIKRVWNEMASDVVEIRKALKQFVPRLKQVAEKEGNCIKMTFK</sequence>
<accession>A0A7M5X294</accession>
<dbReference type="EnsemblMetazoa" id="CLYHEMT016714.1">
    <property type="protein sequence ID" value="CLYHEMP016714.1"/>
    <property type="gene ID" value="CLYHEMG016714"/>
</dbReference>
<reference evidence="1" key="1">
    <citation type="submission" date="2021-01" db="UniProtKB">
        <authorList>
            <consortium name="EnsemblMetazoa"/>
        </authorList>
    </citation>
    <scope>IDENTIFICATION</scope>
</reference>
<protein>
    <recommendedName>
        <fullName evidence="3">Transposase</fullName>
    </recommendedName>
</protein>
<dbReference type="InterPro" id="IPR009057">
    <property type="entry name" value="Homeodomain-like_sf"/>
</dbReference>
<name>A0A7M5X294_9CNID</name>
<dbReference type="OrthoDB" id="10006939at2759"/>
<dbReference type="InterPro" id="IPR036397">
    <property type="entry name" value="RNaseH_sf"/>
</dbReference>
<evidence type="ECO:0008006" key="3">
    <source>
        <dbReference type="Google" id="ProtNLM"/>
    </source>
</evidence>
<dbReference type="SUPFAM" id="SSF46689">
    <property type="entry name" value="Homeodomain-like"/>
    <property type="match status" value="1"/>
</dbReference>
<dbReference type="AlphaFoldDB" id="A0A7M5X294"/>
<keyword evidence="2" id="KW-1185">Reference proteome</keyword>
<dbReference type="Proteomes" id="UP000594262">
    <property type="component" value="Unplaced"/>
</dbReference>
<proteinExistence type="predicted"/>
<dbReference type="GO" id="GO:0003676">
    <property type="term" value="F:nucleic acid binding"/>
    <property type="evidence" value="ECO:0007669"/>
    <property type="project" value="InterPro"/>
</dbReference>
<dbReference type="PANTHER" id="PTHR47326:SF1">
    <property type="entry name" value="HTH PSQ-TYPE DOMAIN-CONTAINING PROTEIN"/>
    <property type="match status" value="1"/>
</dbReference>
<dbReference type="PANTHER" id="PTHR47326">
    <property type="entry name" value="TRANSPOSABLE ELEMENT TC3 TRANSPOSASE-LIKE PROTEIN"/>
    <property type="match status" value="1"/>
</dbReference>
<dbReference type="Gene3D" id="3.30.420.10">
    <property type="entry name" value="Ribonuclease H-like superfamily/Ribonuclease H"/>
    <property type="match status" value="1"/>
</dbReference>
<evidence type="ECO:0000313" key="1">
    <source>
        <dbReference type="EnsemblMetazoa" id="CLYHEMP016714.1"/>
    </source>
</evidence>
<organism evidence="1 2">
    <name type="scientific">Clytia hemisphaerica</name>
    <dbReference type="NCBI Taxonomy" id="252671"/>
    <lineage>
        <taxon>Eukaryota</taxon>
        <taxon>Metazoa</taxon>
        <taxon>Cnidaria</taxon>
        <taxon>Hydrozoa</taxon>
        <taxon>Hydroidolina</taxon>
        <taxon>Leptothecata</taxon>
        <taxon>Obeliida</taxon>
        <taxon>Clytiidae</taxon>
        <taxon>Clytia</taxon>
    </lineage>
</organism>